<accession>A0A9N9J3T8</accession>
<keyword evidence="2" id="KW-1185">Reference proteome</keyword>
<evidence type="ECO:0000313" key="1">
    <source>
        <dbReference type="EMBL" id="CAG8761100.1"/>
    </source>
</evidence>
<dbReference type="PANTHER" id="PTHR45887:SF1">
    <property type="entry name" value="TRANSLATION INITIATION FACTOR EIF-2B SUBUNIT EPSILON"/>
    <property type="match status" value="1"/>
</dbReference>
<dbReference type="AlphaFoldDB" id="A0A9N9J3T8"/>
<protein>
    <submittedName>
        <fullName evidence="1">21870_t:CDS:1</fullName>
    </submittedName>
</protein>
<dbReference type="GO" id="GO:0005851">
    <property type="term" value="C:eukaryotic translation initiation factor 2B complex"/>
    <property type="evidence" value="ECO:0007669"/>
    <property type="project" value="TreeGrafter"/>
</dbReference>
<dbReference type="GO" id="GO:0003743">
    <property type="term" value="F:translation initiation factor activity"/>
    <property type="evidence" value="ECO:0007669"/>
    <property type="project" value="TreeGrafter"/>
</dbReference>
<name>A0A9N9J3T8_9GLOM</name>
<dbReference type="OrthoDB" id="424572at2759"/>
<dbReference type="GO" id="GO:0031369">
    <property type="term" value="F:translation initiation factor binding"/>
    <property type="evidence" value="ECO:0007669"/>
    <property type="project" value="TreeGrafter"/>
</dbReference>
<dbReference type="PANTHER" id="PTHR45887">
    <property type="entry name" value="TRANSLATION INITIATION FACTOR EIF-2B SUBUNIT EPSILON"/>
    <property type="match status" value="1"/>
</dbReference>
<comment type="caution">
    <text evidence="1">The sequence shown here is derived from an EMBL/GenBank/DDBJ whole genome shotgun (WGS) entry which is preliminary data.</text>
</comment>
<organism evidence="1 2">
    <name type="scientific">Cetraspora pellucida</name>
    <dbReference type="NCBI Taxonomy" id="1433469"/>
    <lineage>
        <taxon>Eukaryota</taxon>
        <taxon>Fungi</taxon>
        <taxon>Fungi incertae sedis</taxon>
        <taxon>Mucoromycota</taxon>
        <taxon>Glomeromycotina</taxon>
        <taxon>Glomeromycetes</taxon>
        <taxon>Diversisporales</taxon>
        <taxon>Gigasporaceae</taxon>
        <taxon>Cetraspora</taxon>
    </lineage>
</organism>
<dbReference type="Proteomes" id="UP000789759">
    <property type="component" value="Unassembled WGS sequence"/>
</dbReference>
<proteinExistence type="predicted"/>
<evidence type="ECO:0000313" key="2">
    <source>
        <dbReference type="Proteomes" id="UP000789759"/>
    </source>
</evidence>
<sequence>ITRNATSDKNLKSESTLIALMNDSVPYVPLIEYTLELLAVAGSKLSRSYSPIKIITIITPEARAVGDALRKLDAKNNGKTNECVHCETVELYPRKCRMVMDMEVFKKHANVQIRNDLIDCQIDTVPALFTENFDY</sequence>
<dbReference type="GO" id="GO:0005085">
    <property type="term" value="F:guanyl-nucleotide exchange factor activity"/>
    <property type="evidence" value="ECO:0007669"/>
    <property type="project" value="TreeGrafter"/>
</dbReference>
<feature type="non-terminal residue" evidence="1">
    <location>
        <position position="1"/>
    </location>
</feature>
<dbReference type="EMBL" id="CAJVQA010019895">
    <property type="protein sequence ID" value="CAG8761100.1"/>
    <property type="molecule type" value="Genomic_DNA"/>
</dbReference>
<gene>
    <name evidence="1" type="ORF">CPELLU_LOCUS15309</name>
</gene>
<reference evidence="1" key="1">
    <citation type="submission" date="2021-06" db="EMBL/GenBank/DDBJ databases">
        <authorList>
            <person name="Kallberg Y."/>
            <person name="Tangrot J."/>
            <person name="Rosling A."/>
        </authorList>
    </citation>
    <scope>NUCLEOTIDE SEQUENCE</scope>
    <source>
        <strain evidence="1">FL966</strain>
    </source>
</reference>
<dbReference type="InterPro" id="IPR051956">
    <property type="entry name" value="eIF2B_epsilon"/>
</dbReference>